<sequence length="128" mass="14596">MPVCYRCTCADDNHARLRRNKMSAVSSARGKRSDVRVSQNTWQRWKSLKETNIHNCREVCHNNYGLVHTNHVSLRSPIDPSVHGESVPLYLATPGAERGSIHWLYDSCDFDTVIGSRLRRGWLVFGAD</sequence>
<dbReference type="EMBL" id="JACVVK020000019">
    <property type="protein sequence ID" value="KAK7503702.1"/>
    <property type="molecule type" value="Genomic_DNA"/>
</dbReference>
<accession>A0ABD0LW03</accession>
<comment type="caution">
    <text evidence="1">The sequence shown here is derived from an EMBL/GenBank/DDBJ whole genome shotgun (WGS) entry which is preliminary data.</text>
</comment>
<protein>
    <submittedName>
        <fullName evidence="1">Uncharacterized protein</fullName>
    </submittedName>
</protein>
<gene>
    <name evidence="1" type="ORF">BaRGS_00005241</name>
</gene>
<keyword evidence="2" id="KW-1185">Reference proteome</keyword>
<proteinExistence type="predicted"/>
<evidence type="ECO:0000313" key="1">
    <source>
        <dbReference type="EMBL" id="KAK7503702.1"/>
    </source>
</evidence>
<name>A0ABD0LW03_9CAEN</name>
<reference evidence="1 2" key="1">
    <citation type="journal article" date="2023" name="Sci. Data">
        <title>Genome assembly of the Korean intertidal mud-creeper Batillaria attramentaria.</title>
        <authorList>
            <person name="Patra A.K."/>
            <person name="Ho P.T."/>
            <person name="Jun S."/>
            <person name="Lee S.J."/>
            <person name="Kim Y."/>
            <person name="Won Y.J."/>
        </authorList>
    </citation>
    <scope>NUCLEOTIDE SEQUENCE [LARGE SCALE GENOMIC DNA]</scope>
    <source>
        <strain evidence="1">Wonlab-2016</strain>
    </source>
</reference>
<dbReference type="Proteomes" id="UP001519460">
    <property type="component" value="Unassembled WGS sequence"/>
</dbReference>
<organism evidence="1 2">
    <name type="scientific">Batillaria attramentaria</name>
    <dbReference type="NCBI Taxonomy" id="370345"/>
    <lineage>
        <taxon>Eukaryota</taxon>
        <taxon>Metazoa</taxon>
        <taxon>Spiralia</taxon>
        <taxon>Lophotrochozoa</taxon>
        <taxon>Mollusca</taxon>
        <taxon>Gastropoda</taxon>
        <taxon>Caenogastropoda</taxon>
        <taxon>Sorbeoconcha</taxon>
        <taxon>Cerithioidea</taxon>
        <taxon>Batillariidae</taxon>
        <taxon>Batillaria</taxon>
    </lineage>
</organism>
<evidence type="ECO:0000313" key="2">
    <source>
        <dbReference type="Proteomes" id="UP001519460"/>
    </source>
</evidence>
<dbReference type="AlphaFoldDB" id="A0ABD0LW03"/>